<dbReference type="PANTHER" id="PTHR22883:SF203">
    <property type="entry name" value="PALMITOYLTRANSFERASE"/>
    <property type="match status" value="1"/>
</dbReference>
<dbReference type="GO" id="GO:0019706">
    <property type="term" value="F:protein-cysteine S-palmitoyltransferase activity"/>
    <property type="evidence" value="ECO:0007669"/>
    <property type="project" value="UniProtKB-EC"/>
</dbReference>
<reference evidence="9" key="3">
    <citation type="submission" date="2023-05" db="EMBL/GenBank/DDBJ databases">
        <authorList>
            <person name="Smith C.H."/>
        </authorList>
    </citation>
    <scope>NUCLEOTIDE SEQUENCE</scope>
    <source>
        <strain evidence="9">CHS0354</strain>
        <tissue evidence="9">Mantle</tissue>
    </source>
</reference>
<dbReference type="GO" id="GO:0006612">
    <property type="term" value="P:protein targeting to membrane"/>
    <property type="evidence" value="ECO:0007669"/>
    <property type="project" value="TreeGrafter"/>
</dbReference>
<dbReference type="InterPro" id="IPR039859">
    <property type="entry name" value="PFA4/ZDH16/20/ERF2-like"/>
</dbReference>
<dbReference type="PROSITE" id="PS50216">
    <property type="entry name" value="DHHC"/>
    <property type="match status" value="1"/>
</dbReference>
<feature type="transmembrane region" description="Helical" evidence="7">
    <location>
        <begin position="140"/>
        <end position="163"/>
    </location>
</feature>
<dbReference type="EC" id="2.3.1.225" evidence="7"/>
<evidence type="ECO:0000256" key="3">
    <source>
        <dbReference type="ARBA" id="ARBA00022692"/>
    </source>
</evidence>
<keyword evidence="3 7" id="KW-0812">Transmembrane</keyword>
<name>A0AAE0VQM5_9BIVA</name>
<dbReference type="GO" id="GO:0005794">
    <property type="term" value="C:Golgi apparatus"/>
    <property type="evidence" value="ECO:0007669"/>
    <property type="project" value="TreeGrafter"/>
</dbReference>
<sequence>MSINPAHLSVLSKDRKMKLPLFDRSVHPHVIECLYCHICRVNVSPRTRHCSVCNKCIDGYDHHCFFLNNCVGSRNFRWFFANVVTAIIGLLLIVALAVLEFVAYFMDKSARVILLPYISIPSGVAAQFKVFYCPATDEGWLALVGITALLGSVACALLIHLFFSHCYYNHRRLFKIDCSMIRQGIERCRSRCRNARSCWKVGGKKSQGATAQGACILPLYGGGIVGSSNVGSIKLPYDSVRSTADEF</sequence>
<comment type="catalytic activity">
    <reaction evidence="7">
        <text>L-cysteinyl-[protein] + hexadecanoyl-CoA = S-hexadecanoyl-L-cysteinyl-[protein] + CoA</text>
        <dbReference type="Rhea" id="RHEA:36683"/>
        <dbReference type="Rhea" id="RHEA-COMP:10131"/>
        <dbReference type="Rhea" id="RHEA-COMP:11032"/>
        <dbReference type="ChEBI" id="CHEBI:29950"/>
        <dbReference type="ChEBI" id="CHEBI:57287"/>
        <dbReference type="ChEBI" id="CHEBI:57379"/>
        <dbReference type="ChEBI" id="CHEBI:74151"/>
        <dbReference type="EC" id="2.3.1.225"/>
    </reaction>
</comment>
<evidence type="ECO:0000256" key="6">
    <source>
        <dbReference type="ARBA" id="ARBA00023315"/>
    </source>
</evidence>
<comment type="subcellular location">
    <subcellularLocation>
        <location evidence="1">Membrane</location>
        <topology evidence="1">Multi-pass membrane protein</topology>
    </subcellularLocation>
</comment>
<evidence type="ECO:0000256" key="2">
    <source>
        <dbReference type="ARBA" id="ARBA00022679"/>
    </source>
</evidence>
<gene>
    <name evidence="9" type="ORF">CHS0354_029499</name>
</gene>
<dbReference type="EMBL" id="JAEAOA010001764">
    <property type="protein sequence ID" value="KAK3586619.1"/>
    <property type="molecule type" value="Genomic_DNA"/>
</dbReference>
<comment type="similarity">
    <text evidence="7">Belongs to the DHHC palmitoyltransferase family.</text>
</comment>
<dbReference type="PANTHER" id="PTHR22883">
    <property type="entry name" value="ZINC FINGER DHHC DOMAIN CONTAINING PROTEIN"/>
    <property type="match status" value="1"/>
</dbReference>
<keyword evidence="4 7" id="KW-1133">Transmembrane helix</keyword>
<dbReference type="InterPro" id="IPR001594">
    <property type="entry name" value="Palmitoyltrfase_DHHC"/>
</dbReference>
<feature type="transmembrane region" description="Helical" evidence="7">
    <location>
        <begin position="112"/>
        <end position="128"/>
    </location>
</feature>
<evidence type="ECO:0000256" key="4">
    <source>
        <dbReference type="ARBA" id="ARBA00022989"/>
    </source>
</evidence>
<evidence type="ECO:0000313" key="10">
    <source>
        <dbReference type="Proteomes" id="UP001195483"/>
    </source>
</evidence>
<protein>
    <recommendedName>
        <fullName evidence="7">Palmitoyltransferase</fullName>
        <ecNumber evidence="7">2.3.1.225</ecNumber>
    </recommendedName>
</protein>
<evidence type="ECO:0000256" key="7">
    <source>
        <dbReference type="RuleBase" id="RU079119"/>
    </source>
</evidence>
<keyword evidence="6 7" id="KW-0012">Acyltransferase</keyword>
<organism evidence="9 10">
    <name type="scientific">Potamilus streckersoni</name>
    <dbReference type="NCBI Taxonomy" id="2493646"/>
    <lineage>
        <taxon>Eukaryota</taxon>
        <taxon>Metazoa</taxon>
        <taxon>Spiralia</taxon>
        <taxon>Lophotrochozoa</taxon>
        <taxon>Mollusca</taxon>
        <taxon>Bivalvia</taxon>
        <taxon>Autobranchia</taxon>
        <taxon>Heteroconchia</taxon>
        <taxon>Palaeoheterodonta</taxon>
        <taxon>Unionida</taxon>
        <taxon>Unionoidea</taxon>
        <taxon>Unionidae</taxon>
        <taxon>Ambleminae</taxon>
        <taxon>Lampsilini</taxon>
        <taxon>Potamilus</taxon>
    </lineage>
</organism>
<keyword evidence="2 7" id="KW-0808">Transferase</keyword>
<feature type="domain" description="Palmitoyltransferase DHHC" evidence="8">
    <location>
        <begin position="34"/>
        <end position="169"/>
    </location>
</feature>
<comment type="domain">
    <text evidence="7">The DHHC domain is required for palmitoyltransferase activity.</text>
</comment>
<dbReference type="Proteomes" id="UP001195483">
    <property type="component" value="Unassembled WGS sequence"/>
</dbReference>
<reference evidence="9" key="1">
    <citation type="journal article" date="2021" name="Genome Biol. Evol.">
        <title>A High-Quality Reference Genome for a Parasitic Bivalve with Doubly Uniparental Inheritance (Bivalvia: Unionida).</title>
        <authorList>
            <person name="Smith C.H."/>
        </authorList>
    </citation>
    <scope>NUCLEOTIDE SEQUENCE</scope>
    <source>
        <strain evidence="9">CHS0354</strain>
    </source>
</reference>
<dbReference type="AlphaFoldDB" id="A0AAE0VQM5"/>
<keyword evidence="10" id="KW-1185">Reference proteome</keyword>
<dbReference type="GO" id="GO:0005783">
    <property type="term" value="C:endoplasmic reticulum"/>
    <property type="evidence" value="ECO:0007669"/>
    <property type="project" value="TreeGrafter"/>
</dbReference>
<dbReference type="GO" id="GO:0016020">
    <property type="term" value="C:membrane"/>
    <property type="evidence" value="ECO:0007669"/>
    <property type="project" value="UniProtKB-SubCell"/>
</dbReference>
<evidence type="ECO:0000256" key="1">
    <source>
        <dbReference type="ARBA" id="ARBA00004141"/>
    </source>
</evidence>
<dbReference type="Pfam" id="PF01529">
    <property type="entry name" value="DHHC"/>
    <property type="match status" value="1"/>
</dbReference>
<feature type="transmembrane region" description="Helical" evidence="7">
    <location>
        <begin position="78"/>
        <end position="105"/>
    </location>
</feature>
<evidence type="ECO:0000313" key="9">
    <source>
        <dbReference type="EMBL" id="KAK3586619.1"/>
    </source>
</evidence>
<evidence type="ECO:0000259" key="8">
    <source>
        <dbReference type="Pfam" id="PF01529"/>
    </source>
</evidence>
<evidence type="ECO:0000256" key="5">
    <source>
        <dbReference type="ARBA" id="ARBA00023136"/>
    </source>
</evidence>
<comment type="caution">
    <text evidence="9">The sequence shown here is derived from an EMBL/GenBank/DDBJ whole genome shotgun (WGS) entry which is preliminary data.</text>
</comment>
<accession>A0AAE0VQM5</accession>
<keyword evidence="5 7" id="KW-0472">Membrane</keyword>
<reference evidence="9" key="2">
    <citation type="journal article" date="2021" name="Genome Biol. Evol.">
        <title>Developing a high-quality reference genome for a parasitic bivalve with doubly uniparental inheritance (Bivalvia: Unionida).</title>
        <authorList>
            <person name="Smith C.H."/>
        </authorList>
    </citation>
    <scope>NUCLEOTIDE SEQUENCE</scope>
    <source>
        <strain evidence="9">CHS0354</strain>
        <tissue evidence="9">Mantle</tissue>
    </source>
</reference>
<proteinExistence type="inferred from homology"/>